<feature type="transmembrane region" description="Helical" evidence="1">
    <location>
        <begin position="125"/>
        <end position="144"/>
    </location>
</feature>
<evidence type="ECO:0000256" key="1">
    <source>
        <dbReference type="SAM" id="Phobius"/>
    </source>
</evidence>
<evidence type="ECO:0000313" key="2">
    <source>
        <dbReference type="EMBL" id="MFF4778338.1"/>
    </source>
</evidence>
<feature type="transmembrane region" description="Helical" evidence="1">
    <location>
        <begin position="86"/>
        <end position="113"/>
    </location>
</feature>
<evidence type="ECO:0000313" key="3">
    <source>
        <dbReference type="Proteomes" id="UP001602119"/>
    </source>
</evidence>
<protein>
    <recommendedName>
        <fullName evidence="4">DUF805 domain-containing protein</fullName>
    </recommendedName>
</protein>
<dbReference type="EMBL" id="JBIAXI010000031">
    <property type="protein sequence ID" value="MFF4778338.1"/>
    <property type="molecule type" value="Genomic_DNA"/>
</dbReference>
<name>A0ABW6VG39_MICFU</name>
<dbReference type="Proteomes" id="UP001602119">
    <property type="component" value="Unassembled WGS sequence"/>
</dbReference>
<accession>A0ABW6VG39</accession>
<keyword evidence="1" id="KW-0812">Transmembrane</keyword>
<feature type="transmembrane region" description="Helical" evidence="1">
    <location>
        <begin position="156"/>
        <end position="176"/>
    </location>
</feature>
<keyword evidence="1" id="KW-1133">Transmembrane helix</keyword>
<reference evidence="2 3" key="1">
    <citation type="submission" date="2024-10" db="EMBL/GenBank/DDBJ databases">
        <title>The Natural Products Discovery Center: Release of the First 8490 Sequenced Strains for Exploring Actinobacteria Biosynthetic Diversity.</title>
        <authorList>
            <person name="Kalkreuter E."/>
            <person name="Kautsar S.A."/>
            <person name="Yang D."/>
            <person name="Bader C.D."/>
            <person name="Teijaro C.N."/>
            <person name="Fluegel L."/>
            <person name="Davis C.M."/>
            <person name="Simpson J.R."/>
            <person name="Lauterbach L."/>
            <person name="Steele A.D."/>
            <person name="Gui C."/>
            <person name="Meng S."/>
            <person name="Li G."/>
            <person name="Viehrig K."/>
            <person name="Ye F."/>
            <person name="Su P."/>
            <person name="Kiefer A.F."/>
            <person name="Nichols A."/>
            <person name="Cepeda A.J."/>
            <person name="Yan W."/>
            <person name="Fan B."/>
            <person name="Jiang Y."/>
            <person name="Adhikari A."/>
            <person name="Zheng C.-J."/>
            <person name="Schuster L."/>
            <person name="Cowan T.M."/>
            <person name="Smanski M.J."/>
            <person name="Chevrette M.G."/>
            <person name="De Carvalho L.P.S."/>
            <person name="Shen B."/>
        </authorList>
    </citation>
    <scope>NUCLEOTIDE SEQUENCE [LARGE SCALE GENOMIC DNA]</scope>
    <source>
        <strain evidence="2 3">NPDC001281</strain>
    </source>
</reference>
<proteinExistence type="predicted"/>
<keyword evidence="1" id="KW-0472">Membrane</keyword>
<evidence type="ECO:0008006" key="4">
    <source>
        <dbReference type="Google" id="ProtNLM"/>
    </source>
</evidence>
<keyword evidence="3" id="KW-1185">Reference proteome</keyword>
<organism evidence="2 3">
    <name type="scientific">Microtetraspora fusca</name>
    <dbReference type="NCBI Taxonomy" id="1997"/>
    <lineage>
        <taxon>Bacteria</taxon>
        <taxon>Bacillati</taxon>
        <taxon>Actinomycetota</taxon>
        <taxon>Actinomycetes</taxon>
        <taxon>Streptosporangiales</taxon>
        <taxon>Streptosporangiaceae</taxon>
        <taxon>Microtetraspora</taxon>
    </lineage>
</organism>
<gene>
    <name evidence="2" type="ORF">ACFY05_36495</name>
</gene>
<sequence>MKLHGVAPEVFIGRTRVLGLGLGVYGGWSFFKKPIVRRQHHGDRCRIPPRAAKRILALAFRPAHGPPSMEATGINGRANVLKPSRWTYWLICAATSTVVTEVLLLVLGMTGILKPPFDDWREEMLAMALFMPFVAGLSVLRSPPDESDFQNWPRNPVAFGLLYGLIIPTLFVLLSVGPG</sequence>
<comment type="caution">
    <text evidence="2">The sequence shown here is derived from an EMBL/GenBank/DDBJ whole genome shotgun (WGS) entry which is preliminary data.</text>
</comment>
<dbReference type="RefSeq" id="WP_387346880.1">
    <property type="nucleotide sequence ID" value="NZ_JBIAXI010000031.1"/>
</dbReference>